<name>A0A4R4ZVT4_9ACTN</name>
<dbReference type="RefSeq" id="WP_132206013.1">
    <property type="nucleotide sequence ID" value="NZ_SMKY01000485.1"/>
</dbReference>
<dbReference type="Proteomes" id="UP000295578">
    <property type="component" value="Unassembled WGS sequence"/>
</dbReference>
<sequence length="126" mass="13551">MVATNPRSSELRLTVAGEAPQELLRGLRDWLAHEEALRGRLELHGDAPRSGHMGAALDVLVVALGSGGAGAVLARSLTTWLIQRRVDVKVTVKSPDGGHLEVDVKRAADPERVIAELHTLLARLED</sequence>
<dbReference type="EMBL" id="SMKY01000485">
    <property type="protein sequence ID" value="TDD61252.1"/>
    <property type="molecule type" value="Genomic_DNA"/>
</dbReference>
<evidence type="ECO:0000313" key="1">
    <source>
        <dbReference type="EMBL" id="TDD61252.1"/>
    </source>
</evidence>
<dbReference type="Pfam" id="PF19953">
    <property type="entry name" value="EACC1"/>
    <property type="match status" value="1"/>
</dbReference>
<dbReference type="OrthoDB" id="4326567at2"/>
<gene>
    <name evidence="1" type="ORF">E1293_45100</name>
</gene>
<reference evidence="1 2" key="1">
    <citation type="submission" date="2019-03" db="EMBL/GenBank/DDBJ databases">
        <title>Draft genome sequences of novel Actinobacteria.</title>
        <authorList>
            <person name="Sahin N."/>
            <person name="Ay H."/>
            <person name="Saygin H."/>
        </authorList>
    </citation>
    <scope>NUCLEOTIDE SEQUENCE [LARGE SCALE GENOMIC DNA]</scope>
    <source>
        <strain evidence="1 2">DSM 45941</strain>
    </source>
</reference>
<comment type="caution">
    <text evidence="1">The sequence shown here is derived from an EMBL/GenBank/DDBJ whole genome shotgun (WGS) entry which is preliminary data.</text>
</comment>
<protein>
    <submittedName>
        <fullName evidence="1">Uncharacterized protein</fullName>
    </submittedName>
</protein>
<dbReference type="AlphaFoldDB" id="A0A4R4ZVT4"/>
<organism evidence="1 2">
    <name type="scientific">Actinomadura darangshiensis</name>
    <dbReference type="NCBI Taxonomy" id="705336"/>
    <lineage>
        <taxon>Bacteria</taxon>
        <taxon>Bacillati</taxon>
        <taxon>Actinomycetota</taxon>
        <taxon>Actinomycetes</taxon>
        <taxon>Streptosporangiales</taxon>
        <taxon>Thermomonosporaceae</taxon>
        <taxon>Actinomadura</taxon>
    </lineage>
</organism>
<accession>A0A4R4ZVT4</accession>
<evidence type="ECO:0000313" key="2">
    <source>
        <dbReference type="Proteomes" id="UP000295578"/>
    </source>
</evidence>
<proteinExistence type="predicted"/>
<keyword evidence="2" id="KW-1185">Reference proteome</keyword>
<dbReference type="InterPro" id="IPR045428">
    <property type="entry name" value="EACC1"/>
</dbReference>